<dbReference type="PROSITE" id="PS50146">
    <property type="entry name" value="DAGK"/>
    <property type="match status" value="1"/>
</dbReference>
<evidence type="ECO:0000256" key="7">
    <source>
        <dbReference type="ARBA" id="ARBA00022777"/>
    </source>
</evidence>
<dbReference type="EMBL" id="JAECVW010000007">
    <property type="protein sequence ID" value="MBH8595878.1"/>
    <property type="molecule type" value="Genomic_DNA"/>
</dbReference>
<dbReference type="Pfam" id="PF00781">
    <property type="entry name" value="DAGK_cat"/>
    <property type="match status" value="1"/>
</dbReference>
<dbReference type="AlphaFoldDB" id="A0A8I1AH54"/>
<dbReference type="InterPro" id="IPR017438">
    <property type="entry name" value="ATP-NAD_kinase_N"/>
</dbReference>
<comment type="similarity">
    <text evidence="2">Belongs to the diacylglycerol/lipid kinase family.</text>
</comment>
<keyword evidence="11" id="KW-0594">Phospholipid biosynthesis</keyword>
<dbReference type="NCBIfam" id="TIGR00147">
    <property type="entry name" value="YegS/Rv2252/BmrU family lipid kinase"/>
    <property type="match status" value="1"/>
</dbReference>
<dbReference type="InterPro" id="IPR005218">
    <property type="entry name" value="Diacylglycerol/lipid_kinase"/>
</dbReference>
<comment type="cofactor">
    <cofactor evidence="1">
        <name>Mg(2+)</name>
        <dbReference type="ChEBI" id="CHEBI:18420"/>
    </cofactor>
</comment>
<evidence type="ECO:0000256" key="3">
    <source>
        <dbReference type="ARBA" id="ARBA00022516"/>
    </source>
</evidence>
<keyword evidence="10" id="KW-0443">Lipid metabolism</keyword>
<dbReference type="InterPro" id="IPR016064">
    <property type="entry name" value="NAD/diacylglycerol_kinase_sf"/>
</dbReference>
<dbReference type="GO" id="GO:0005886">
    <property type="term" value="C:plasma membrane"/>
    <property type="evidence" value="ECO:0007669"/>
    <property type="project" value="TreeGrafter"/>
</dbReference>
<reference evidence="14 15" key="1">
    <citation type="submission" date="2020-12" db="EMBL/GenBank/DDBJ databases">
        <title>WGS of Thermoactinomyces spp.</title>
        <authorList>
            <person name="Cheng K."/>
        </authorList>
    </citation>
    <scope>NUCLEOTIDE SEQUENCE [LARGE SCALE GENOMIC DNA]</scope>
    <source>
        <strain evidence="15">CICC 10671\DSM 43846</strain>
    </source>
</reference>
<dbReference type="InterPro" id="IPR050187">
    <property type="entry name" value="Lipid_Phosphate_FormReg"/>
</dbReference>
<dbReference type="Gene3D" id="2.60.200.40">
    <property type="match status" value="1"/>
</dbReference>
<organism evidence="14 15">
    <name type="scientific">Thermoactinomyces intermedius</name>
    <dbReference type="NCBI Taxonomy" id="2024"/>
    <lineage>
        <taxon>Bacteria</taxon>
        <taxon>Bacillati</taxon>
        <taxon>Bacillota</taxon>
        <taxon>Bacilli</taxon>
        <taxon>Bacillales</taxon>
        <taxon>Thermoactinomycetaceae</taxon>
        <taxon>Thermoactinomyces</taxon>
    </lineage>
</organism>
<evidence type="ECO:0000256" key="9">
    <source>
        <dbReference type="ARBA" id="ARBA00022842"/>
    </source>
</evidence>
<dbReference type="GO" id="GO:0005524">
    <property type="term" value="F:ATP binding"/>
    <property type="evidence" value="ECO:0007669"/>
    <property type="project" value="UniProtKB-KW"/>
</dbReference>
<dbReference type="PANTHER" id="PTHR12358:SF106">
    <property type="entry name" value="LIPID KINASE YEGS"/>
    <property type="match status" value="1"/>
</dbReference>
<evidence type="ECO:0000256" key="10">
    <source>
        <dbReference type="ARBA" id="ARBA00023098"/>
    </source>
</evidence>
<name>A0A8I1AH54_THEIN</name>
<keyword evidence="9" id="KW-0460">Magnesium</keyword>
<evidence type="ECO:0000313" key="15">
    <source>
        <dbReference type="Proteomes" id="UP000633619"/>
    </source>
</evidence>
<keyword evidence="3" id="KW-0444">Lipid biosynthesis</keyword>
<keyword evidence="7 14" id="KW-0418">Kinase</keyword>
<dbReference type="SUPFAM" id="SSF111331">
    <property type="entry name" value="NAD kinase/diacylglycerol kinase-like"/>
    <property type="match status" value="1"/>
</dbReference>
<keyword evidence="12" id="KW-1208">Phospholipid metabolism</keyword>
<evidence type="ECO:0000256" key="4">
    <source>
        <dbReference type="ARBA" id="ARBA00022679"/>
    </source>
</evidence>
<keyword evidence="4" id="KW-0808">Transferase</keyword>
<dbReference type="RefSeq" id="WP_181732653.1">
    <property type="nucleotide sequence ID" value="NZ_JACEIR010000010.1"/>
</dbReference>
<dbReference type="SMART" id="SM00046">
    <property type="entry name" value="DAGKc"/>
    <property type="match status" value="1"/>
</dbReference>
<evidence type="ECO:0000259" key="13">
    <source>
        <dbReference type="PROSITE" id="PS50146"/>
    </source>
</evidence>
<dbReference type="GO" id="GO:0008654">
    <property type="term" value="P:phospholipid biosynthetic process"/>
    <property type="evidence" value="ECO:0007669"/>
    <property type="project" value="UniProtKB-KW"/>
</dbReference>
<evidence type="ECO:0000256" key="1">
    <source>
        <dbReference type="ARBA" id="ARBA00001946"/>
    </source>
</evidence>
<dbReference type="GO" id="GO:0046872">
    <property type="term" value="F:metal ion binding"/>
    <property type="evidence" value="ECO:0007669"/>
    <property type="project" value="UniProtKB-KW"/>
</dbReference>
<evidence type="ECO:0000256" key="6">
    <source>
        <dbReference type="ARBA" id="ARBA00022741"/>
    </source>
</evidence>
<comment type="caution">
    <text evidence="14">The sequence shown here is derived from an EMBL/GenBank/DDBJ whole genome shotgun (WGS) entry which is preliminary data.</text>
</comment>
<proteinExistence type="inferred from homology"/>
<evidence type="ECO:0000313" key="14">
    <source>
        <dbReference type="EMBL" id="MBH8595878.1"/>
    </source>
</evidence>
<dbReference type="InterPro" id="IPR001206">
    <property type="entry name" value="Diacylglycerol_kinase_cat_dom"/>
</dbReference>
<evidence type="ECO:0000256" key="11">
    <source>
        <dbReference type="ARBA" id="ARBA00023209"/>
    </source>
</evidence>
<keyword evidence="8" id="KW-0067">ATP-binding</keyword>
<evidence type="ECO:0000256" key="2">
    <source>
        <dbReference type="ARBA" id="ARBA00005983"/>
    </source>
</evidence>
<accession>A0A8I1AH54</accession>
<dbReference type="InterPro" id="IPR045540">
    <property type="entry name" value="YegS/DAGK_C"/>
</dbReference>
<keyword evidence="15" id="KW-1185">Reference proteome</keyword>
<keyword evidence="5" id="KW-0479">Metal-binding</keyword>
<dbReference type="GO" id="GO:0016301">
    <property type="term" value="F:kinase activity"/>
    <property type="evidence" value="ECO:0007669"/>
    <property type="project" value="UniProtKB-KW"/>
</dbReference>
<evidence type="ECO:0000256" key="5">
    <source>
        <dbReference type="ARBA" id="ARBA00022723"/>
    </source>
</evidence>
<evidence type="ECO:0000256" key="12">
    <source>
        <dbReference type="ARBA" id="ARBA00023264"/>
    </source>
</evidence>
<dbReference type="Proteomes" id="UP000633619">
    <property type="component" value="Unassembled WGS sequence"/>
</dbReference>
<dbReference type="PANTHER" id="PTHR12358">
    <property type="entry name" value="SPHINGOSINE KINASE"/>
    <property type="match status" value="1"/>
</dbReference>
<keyword evidence="6" id="KW-0547">Nucleotide-binding</keyword>
<dbReference type="Pfam" id="PF19279">
    <property type="entry name" value="YegS_C"/>
    <property type="match status" value="1"/>
</dbReference>
<sequence>MILFVVNPESGKGKGKVFWEKAEAYLKARSVAYEVWHTKQNEKLTSQIRDEAKQKKWQAVVAIGGDGTVNEVGSGLIGGAVPFGIIPSGTGNDFAFAHGIPSRPEKALARILNFQPELVDTATVNGQPMFGSTGVGFDVSVVDRVNRSGLKKWFGSFSYGMEAMKCLFSYKARSMTLKMDGKEYRLEKCWMVSVANIRQYGGGIRICPQADTQDGYLDVCCVQNLSKGQFIRAFPLTYFGWHTRHPAIRFERAQQIEIPGPESFPYHIDGEVKGTTPVRIKVQPRSLLLL</sequence>
<dbReference type="Gene3D" id="3.40.50.10330">
    <property type="entry name" value="Probable inorganic polyphosphate/atp-NAD kinase, domain 1"/>
    <property type="match status" value="1"/>
</dbReference>
<gene>
    <name evidence="14" type="ORF">I8U20_11095</name>
</gene>
<evidence type="ECO:0000256" key="8">
    <source>
        <dbReference type="ARBA" id="ARBA00022840"/>
    </source>
</evidence>
<feature type="domain" description="DAGKc" evidence="13">
    <location>
        <begin position="1"/>
        <end position="128"/>
    </location>
</feature>
<protein>
    <submittedName>
        <fullName evidence="14">Diacylglycerol kinase family lipid kinase</fullName>
    </submittedName>
</protein>